<dbReference type="PANTHER" id="PTHR43544">
    <property type="entry name" value="SHORT-CHAIN DEHYDROGENASE/REDUCTASE"/>
    <property type="match status" value="1"/>
</dbReference>
<protein>
    <submittedName>
        <fullName evidence="1">Short-chain dehydrogenase/reductase SDR</fullName>
    </submittedName>
</protein>
<dbReference type="SUPFAM" id="SSF51735">
    <property type="entry name" value="NAD(P)-binding Rossmann-fold domains"/>
    <property type="match status" value="1"/>
</dbReference>
<dbReference type="GO" id="GO:0005737">
    <property type="term" value="C:cytoplasm"/>
    <property type="evidence" value="ECO:0007669"/>
    <property type="project" value="TreeGrafter"/>
</dbReference>
<name>A0A072MZY9_9GAMM</name>
<dbReference type="CDD" id="cd05325">
    <property type="entry name" value="carb_red_sniffer_like_SDR_c"/>
    <property type="match status" value="1"/>
</dbReference>
<dbReference type="Proteomes" id="UP000035057">
    <property type="component" value="Unassembled WGS sequence"/>
</dbReference>
<proteinExistence type="predicted"/>
<dbReference type="InterPro" id="IPR036291">
    <property type="entry name" value="NAD(P)-bd_dom_sf"/>
</dbReference>
<sequence length="247" mass="27660">MKRILIAGVSGAIGRALTEHLLDQYPDCSIVGLCRVPEEVREEVAHTQRLHLISWDAWDETSLDQVVRRLQDIFSPKEGLDTVIYTAGLLHSESMQPEKRLEDVGRQNIERSFRVNAFGFLGLVQALVPWLTHREFKRVVAISAKVGSISDNGMGGWYAYRGAKAALNMFVRNLSIELRRRNRSVACIALHPGTTATPLSEPFQRSLAQLTVHSPRETATNLVKVISSLSEQDNGKFLSWDGAELPW</sequence>
<dbReference type="EMBL" id="ANIE01000009">
    <property type="protein sequence ID" value="KEF30258.1"/>
    <property type="molecule type" value="Genomic_DNA"/>
</dbReference>
<dbReference type="AlphaFoldDB" id="A0A072MZY9"/>
<accession>A0A072MZY9</accession>
<dbReference type="OrthoDB" id="9785826at2"/>
<dbReference type="Gene3D" id="3.40.50.720">
    <property type="entry name" value="NAD(P)-binding Rossmann-like Domain"/>
    <property type="match status" value="1"/>
</dbReference>
<dbReference type="STRING" id="1137280.D777_03434"/>
<dbReference type="InterPro" id="IPR051468">
    <property type="entry name" value="Fungal_SecMetab_SDRs"/>
</dbReference>
<comment type="caution">
    <text evidence="1">The sequence shown here is derived from an EMBL/GenBank/DDBJ whole genome shotgun (WGS) entry which is preliminary data.</text>
</comment>
<gene>
    <name evidence="1" type="ORF">D777_03434</name>
</gene>
<evidence type="ECO:0000313" key="1">
    <source>
        <dbReference type="EMBL" id="KEF30258.1"/>
    </source>
</evidence>
<evidence type="ECO:0000313" key="2">
    <source>
        <dbReference type="Proteomes" id="UP000035057"/>
    </source>
</evidence>
<dbReference type="PATRIC" id="fig|1137280.3.peg.3252"/>
<dbReference type="PANTHER" id="PTHR43544:SF12">
    <property type="entry name" value="NAD(P)-BINDING ROSSMANN-FOLD SUPERFAMILY PROTEIN"/>
    <property type="match status" value="1"/>
</dbReference>
<dbReference type="InterPro" id="IPR002347">
    <property type="entry name" value="SDR_fam"/>
</dbReference>
<organism evidence="1 2">
    <name type="scientific">Marinobacter nitratireducens</name>
    <dbReference type="NCBI Taxonomy" id="1137280"/>
    <lineage>
        <taxon>Bacteria</taxon>
        <taxon>Pseudomonadati</taxon>
        <taxon>Pseudomonadota</taxon>
        <taxon>Gammaproteobacteria</taxon>
        <taxon>Pseudomonadales</taxon>
        <taxon>Marinobacteraceae</taxon>
        <taxon>Marinobacter</taxon>
    </lineage>
</organism>
<dbReference type="RefSeq" id="WP_036134233.1">
    <property type="nucleotide sequence ID" value="NZ_ANIE01000009.1"/>
</dbReference>
<dbReference type="PRINTS" id="PR00081">
    <property type="entry name" value="GDHRDH"/>
</dbReference>
<reference evidence="1 2" key="1">
    <citation type="submission" date="2012-12" db="EMBL/GenBank/DDBJ databases">
        <title>Genome assembly of Marinobacter sp. AK21.</title>
        <authorList>
            <person name="Khatri I."/>
            <person name="Kumar R."/>
            <person name="Vaidya B."/>
            <person name="Subramanian S."/>
            <person name="Pinnaka A."/>
        </authorList>
    </citation>
    <scope>NUCLEOTIDE SEQUENCE [LARGE SCALE GENOMIC DNA]</scope>
    <source>
        <strain evidence="1 2">AK21</strain>
    </source>
</reference>
<dbReference type="Pfam" id="PF00106">
    <property type="entry name" value="adh_short"/>
    <property type="match status" value="1"/>
</dbReference>
<keyword evidence="2" id="KW-1185">Reference proteome</keyword>
<dbReference type="GO" id="GO:0016491">
    <property type="term" value="F:oxidoreductase activity"/>
    <property type="evidence" value="ECO:0007669"/>
    <property type="project" value="TreeGrafter"/>
</dbReference>